<dbReference type="STRING" id="488538.SAR116_0900"/>
<evidence type="ECO:0000313" key="2">
    <source>
        <dbReference type="Proteomes" id="UP000007460"/>
    </source>
</evidence>
<dbReference type="KEGG" id="apb:SAR116_0900"/>
<dbReference type="HOGENOM" id="CLU_2900965_0_0_5"/>
<keyword evidence="2" id="KW-1185">Reference proteome</keyword>
<dbReference type="RefSeq" id="WP_013045772.1">
    <property type="nucleotide sequence ID" value="NC_014010.1"/>
</dbReference>
<reference evidence="1 2" key="1">
    <citation type="journal article" date="2010" name="J. Bacteriol.">
        <title>Complete genome sequence of "Candidatus Puniceispirillum marinum" IMCC1322, a representative of the SAR116 clade in the Alphaproteobacteria.</title>
        <authorList>
            <person name="Oh H.M."/>
            <person name="Kwon K.K."/>
            <person name="Kang I."/>
            <person name="Kang S.G."/>
            <person name="Lee J.H."/>
            <person name="Kim S.J."/>
            <person name="Cho J.C."/>
        </authorList>
    </citation>
    <scope>NUCLEOTIDE SEQUENCE [LARGE SCALE GENOMIC DNA]</scope>
    <source>
        <strain evidence="1 2">IMCC1322</strain>
    </source>
</reference>
<evidence type="ECO:0000313" key="1">
    <source>
        <dbReference type="EMBL" id="ADE39143.1"/>
    </source>
</evidence>
<accession>D5BS96</accession>
<proteinExistence type="predicted"/>
<sequence length="62" mass="6753">MADSKYISARTSDGGLRLSPTGTSFCRLDPARLACLMRGVNVRMLNPAQITDIVTHSDVAWD</sequence>
<organism evidence="1 2">
    <name type="scientific">Puniceispirillum marinum (strain IMCC1322)</name>
    <dbReference type="NCBI Taxonomy" id="488538"/>
    <lineage>
        <taxon>Bacteria</taxon>
        <taxon>Pseudomonadati</taxon>
        <taxon>Pseudomonadota</taxon>
        <taxon>Alphaproteobacteria</taxon>
        <taxon>Candidatus Puniceispirillales</taxon>
        <taxon>Candidatus Puniceispirillaceae</taxon>
        <taxon>Candidatus Puniceispirillum</taxon>
    </lineage>
</organism>
<dbReference type="EMBL" id="CP001751">
    <property type="protein sequence ID" value="ADE39143.1"/>
    <property type="molecule type" value="Genomic_DNA"/>
</dbReference>
<dbReference type="Proteomes" id="UP000007460">
    <property type="component" value="Chromosome"/>
</dbReference>
<name>D5BS96_PUNMI</name>
<protein>
    <submittedName>
        <fullName evidence="1">Class II aldolase, putative</fullName>
    </submittedName>
</protein>
<gene>
    <name evidence="1" type="ordered locus">SAR116_0900</name>
</gene>
<dbReference type="AlphaFoldDB" id="D5BS96"/>